<dbReference type="Proteomes" id="UP001501920">
    <property type="component" value="Chromosome 2"/>
</dbReference>
<proteinExistence type="inferred from homology"/>
<evidence type="ECO:0000259" key="3">
    <source>
        <dbReference type="Pfam" id="PF22964"/>
    </source>
</evidence>
<reference evidence="4" key="3">
    <citation type="submission" date="2025-09" db="UniProtKB">
        <authorList>
            <consortium name="Ensembl"/>
        </authorList>
    </citation>
    <scope>IDENTIFICATION</scope>
</reference>
<reference evidence="4" key="2">
    <citation type="submission" date="2025-08" db="UniProtKB">
        <authorList>
            <consortium name="Ensembl"/>
        </authorList>
    </citation>
    <scope>IDENTIFICATION</scope>
</reference>
<evidence type="ECO:0000256" key="1">
    <source>
        <dbReference type="ARBA" id="ARBA00009420"/>
    </source>
</evidence>
<dbReference type="InterPro" id="IPR011989">
    <property type="entry name" value="ARM-like"/>
</dbReference>
<comment type="similarity">
    <text evidence="1">Belongs to the zyg-11 family.</text>
</comment>
<dbReference type="Gene3D" id="1.25.10.10">
    <property type="entry name" value="Leucine-rich Repeat Variant"/>
    <property type="match status" value="1"/>
</dbReference>
<protein>
    <recommendedName>
        <fullName evidence="3">Protein zer-1 homolog-like C-terminal domain-containing protein</fullName>
    </recommendedName>
</protein>
<keyword evidence="2" id="KW-0833">Ubl conjugation pathway</keyword>
<evidence type="ECO:0000256" key="2">
    <source>
        <dbReference type="ARBA" id="ARBA00022786"/>
    </source>
</evidence>
<dbReference type="Gene3D" id="3.80.10.10">
    <property type="entry name" value="Ribonuclease Inhibitor"/>
    <property type="match status" value="1"/>
</dbReference>
<dbReference type="PANTHER" id="PTHR12904">
    <property type="match status" value="1"/>
</dbReference>
<dbReference type="GeneTree" id="ENSGT00530000063187"/>
<dbReference type="SUPFAM" id="SSF48371">
    <property type="entry name" value="ARM repeat"/>
    <property type="match status" value="1"/>
</dbReference>
<dbReference type="AlphaFoldDB" id="A0AAR2JTK7"/>
<reference evidence="4 5" key="1">
    <citation type="submission" date="2020-10" db="EMBL/GenBank/DDBJ databases">
        <title>Pygocentrus nattereri (red-bellied piranha) genome, fPygNat1, primary haplotype.</title>
        <authorList>
            <person name="Myers G."/>
            <person name="Meyer A."/>
            <person name="Karagic N."/>
            <person name="Pippel M."/>
            <person name="Winkler S."/>
            <person name="Tracey A."/>
            <person name="Wood J."/>
            <person name="Formenti G."/>
            <person name="Howe K."/>
            <person name="Fedrigo O."/>
            <person name="Jarvis E.D."/>
        </authorList>
    </citation>
    <scope>NUCLEOTIDE SEQUENCE [LARGE SCALE GENOMIC DNA]</scope>
</reference>
<dbReference type="InterPro" id="IPR051341">
    <property type="entry name" value="Zyg-11_UBL_adapter"/>
</dbReference>
<organism evidence="4 5">
    <name type="scientific">Pygocentrus nattereri</name>
    <name type="common">Red-bellied piranha</name>
    <dbReference type="NCBI Taxonomy" id="42514"/>
    <lineage>
        <taxon>Eukaryota</taxon>
        <taxon>Metazoa</taxon>
        <taxon>Chordata</taxon>
        <taxon>Craniata</taxon>
        <taxon>Vertebrata</taxon>
        <taxon>Euteleostomi</taxon>
        <taxon>Actinopterygii</taxon>
        <taxon>Neopterygii</taxon>
        <taxon>Teleostei</taxon>
        <taxon>Ostariophysi</taxon>
        <taxon>Characiformes</taxon>
        <taxon>Characoidei</taxon>
        <taxon>Pygocentrus</taxon>
    </lineage>
</organism>
<dbReference type="PANTHER" id="PTHR12904:SF22">
    <property type="entry name" value="ZYG-11 FAMILY MEMBER B, CELL CYCLE REGULATOR"/>
    <property type="match status" value="1"/>
</dbReference>
<keyword evidence="5" id="KW-1185">Reference proteome</keyword>
<feature type="domain" description="Protein zer-1 homolog-like C-terminal" evidence="3">
    <location>
        <begin position="396"/>
        <end position="751"/>
    </location>
</feature>
<name>A0AAR2JTK7_PYGNA</name>
<dbReference type="SUPFAM" id="SSF52047">
    <property type="entry name" value="RNI-like"/>
    <property type="match status" value="1"/>
</dbReference>
<dbReference type="GO" id="GO:0031462">
    <property type="term" value="C:Cul2-RING ubiquitin ligase complex"/>
    <property type="evidence" value="ECO:0007669"/>
    <property type="project" value="TreeGrafter"/>
</dbReference>
<accession>A0AAR2JTK7</accession>
<sequence>MGTDSHSHSPTSCGKLPRRVEAVPAANGDQLHINDEDGPPSLSGLCVECVCRNLQALCSVRSDGSLQLSSCPAFPQELSDLLIHTMVQQGVLDDRTLGVFRGTECLHLKRVSIRSCRLSADAFRKALCSHRLKELDASRLRGDITVSDILQGLSSNQQCRQSLQRLTLTGLDLLSSSSDPSLSFSSLRALRSLGVAWTQLDDSGLEDICSLPMLDSLDISGTAVTDLTPLLNLKTHLYSLTAHGLHPLDMSTASLLSILSNLEQLRHLDISNDRLDTDSEIPLLERPQILPALESLDVSGWSGVSDAVLKPFLEARRGMRFLGLLATGAGASDFLSGEGNLKVAGEFNLTQLCEALRRYREREVLLQRALLHLHNLTNQLDIGSQPDVLKLVCAGMQTHSGSVGVQLVSTACVFNLTNLELAVSMPLRLLGNVVQQLITTMKNFPNHEQIQKNCLLALCSDHILQTVPFNRYEAAKQVMTCLSLYEDQTLQRMSVAVVSLLVSKLSVEEIGHLGAEEFIIKQLLSIVQQRASVGAVDSTLKFALSALWNLTDETPKACRIFLQNQGLELYTELLETYFFDSSVQQKVLGLLNNMAEVEDLREWLMEEDLLKYILALLHSPVVEVGVSYFAGGVLANLTSSRRPEWRLDAELRNTILNKLHSSVISWTPPDHEMVSYRSFQPFYPLLDCSQPSGVQLWALWGIQLVVRQSVSDYSTLLENEGGLHKLRDLISDPSIHTDVHSLALNILCLVETQQNCR</sequence>
<evidence type="ECO:0000313" key="5">
    <source>
        <dbReference type="Proteomes" id="UP001501920"/>
    </source>
</evidence>
<dbReference type="InterPro" id="IPR032675">
    <property type="entry name" value="LRR_dom_sf"/>
</dbReference>
<dbReference type="InterPro" id="IPR055142">
    <property type="entry name" value="ZER1-like_C"/>
</dbReference>
<evidence type="ECO:0000313" key="4">
    <source>
        <dbReference type="Ensembl" id="ENSPNAP00000055340.1"/>
    </source>
</evidence>
<dbReference type="Pfam" id="PF22964">
    <property type="entry name" value="ZER1-like_2nd"/>
    <property type="match status" value="1"/>
</dbReference>
<dbReference type="InterPro" id="IPR016024">
    <property type="entry name" value="ARM-type_fold"/>
</dbReference>
<dbReference type="Ensembl" id="ENSPNAT00000083514.1">
    <property type="protein sequence ID" value="ENSPNAP00000055340.1"/>
    <property type="gene ID" value="ENSPNAG00000006198.2"/>
</dbReference>